<dbReference type="EMBL" id="CAJNON010000145">
    <property type="protein sequence ID" value="CAF1030806.1"/>
    <property type="molecule type" value="Genomic_DNA"/>
</dbReference>
<feature type="chain" id="PRO_5036235545" evidence="1">
    <location>
        <begin position="20"/>
        <end position="206"/>
    </location>
</feature>
<dbReference type="EMBL" id="CAJOAY010002423">
    <property type="protein sequence ID" value="CAF3951272.1"/>
    <property type="molecule type" value="Genomic_DNA"/>
</dbReference>
<organism evidence="3 4">
    <name type="scientific">Adineta steineri</name>
    <dbReference type="NCBI Taxonomy" id="433720"/>
    <lineage>
        <taxon>Eukaryota</taxon>
        <taxon>Metazoa</taxon>
        <taxon>Spiralia</taxon>
        <taxon>Gnathifera</taxon>
        <taxon>Rotifera</taxon>
        <taxon>Eurotatoria</taxon>
        <taxon>Bdelloidea</taxon>
        <taxon>Adinetida</taxon>
        <taxon>Adinetidae</taxon>
        <taxon>Adineta</taxon>
    </lineage>
</organism>
<sequence>MNTVVSAFFLLFWINAASPADTNSTLIAIQSVGGKALQALYVKYQPSGGQAVSQMDNFMYVTGLNEAFHINRNTLFKVTFQAGVYSSPQGPLVVQIMVNDCLIIGNKVVPNTAARINYSLGTSIDIVDMWNGYQQVDSGVIGITMPFTRVAYVYLAPGVYSFNVGARSFRARGFIEGATVTYELTQSQDANENTIGAFPLVTTFSK</sequence>
<evidence type="ECO:0000256" key="1">
    <source>
        <dbReference type="SAM" id="SignalP"/>
    </source>
</evidence>
<evidence type="ECO:0000313" key="2">
    <source>
        <dbReference type="EMBL" id="CAF1030806.1"/>
    </source>
</evidence>
<proteinExistence type="predicted"/>
<gene>
    <name evidence="3" type="ORF">OKA104_LOCUS26971</name>
    <name evidence="2" type="ORF">VCS650_LOCUS16321</name>
</gene>
<dbReference type="Proteomes" id="UP000663881">
    <property type="component" value="Unassembled WGS sequence"/>
</dbReference>
<accession>A0A819KVP7</accession>
<reference evidence="3" key="1">
    <citation type="submission" date="2021-02" db="EMBL/GenBank/DDBJ databases">
        <authorList>
            <person name="Nowell W R."/>
        </authorList>
    </citation>
    <scope>NUCLEOTIDE SEQUENCE</scope>
</reference>
<comment type="caution">
    <text evidence="3">The sequence shown here is derived from an EMBL/GenBank/DDBJ whole genome shotgun (WGS) entry which is preliminary data.</text>
</comment>
<evidence type="ECO:0000313" key="3">
    <source>
        <dbReference type="EMBL" id="CAF3951272.1"/>
    </source>
</evidence>
<dbReference type="OrthoDB" id="9981408at2759"/>
<dbReference type="AlphaFoldDB" id="A0A819KVP7"/>
<name>A0A819KVP7_9BILA</name>
<dbReference type="Proteomes" id="UP000663891">
    <property type="component" value="Unassembled WGS sequence"/>
</dbReference>
<keyword evidence="1" id="KW-0732">Signal</keyword>
<feature type="signal peptide" evidence="1">
    <location>
        <begin position="1"/>
        <end position="19"/>
    </location>
</feature>
<evidence type="ECO:0000313" key="4">
    <source>
        <dbReference type="Proteomes" id="UP000663881"/>
    </source>
</evidence>
<protein>
    <submittedName>
        <fullName evidence="3">Uncharacterized protein</fullName>
    </submittedName>
</protein>